<dbReference type="PANTHER" id="PTHR43479:SF11">
    <property type="entry name" value="ACREF_ENVCD OPERON REPRESSOR-RELATED"/>
    <property type="match status" value="1"/>
</dbReference>
<dbReference type="RefSeq" id="WP_090413983.1">
    <property type="nucleotide sequence ID" value="NZ_CAJKZB010000014.1"/>
</dbReference>
<gene>
    <name evidence="4" type="ORF">H0N91_07790</name>
</gene>
<dbReference type="Gene3D" id="1.10.357.10">
    <property type="entry name" value="Tetracycline Repressor, domain 2"/>
    <property type="match status" value="1"/>
</dbReference>
<keyword evidence="1 2" id="KW-0238">DNA-binding</keyword>
<dbReference type="Proteomes" id="UP000586254">
    <property type="component" value="Unassembled WGS sequence"/>
</dbReference>
<dbReference type="InterPro" id="IPR050624">
    <property type="entry name" value="HTH-type_Tx_Regulator"/>
</dbReference>
<name>A0A1I5MZM3_9FIRM</name>
<dbReference type="Pfam" id="PF00440">
    <property type="entry name" value="TetR_N"/>
    <property type="match status" value="1"/>
</dbReference>
<dbReference type="InterPro" id="IPR009057">
    <property type="entry name" value="Homeodomain-like_sf"/>
</dbReference>
<dbReference type="AlphaFoldDB" id="A0A1I5MZM3"/>
<evidence type="ECO:0000313" key="5">
    <source>
        <dbReference type="Proteomes" id="UP000586254"/>
    </source>
</evidence>
<accession>A0A1I5MZM3</accession>
<reference evidence="4 5" key="1">
    <citation type="submission" date="2020-07" db="EMBL/GenBank/DDBJ databases">
        <title>Organ Donor 1.</title>
        <authorList>
            <person name="Marsh A.J."/>
            <person name="Azcarate-Peril M.A."/>
        </authorList>
    </citation>
    <scope>NUCLEOTIDE SEQUENCE [LARGE SCALE GENOMIC DNA]</scope>
    <source>
        <strain evidence="4 5">AMC0717</strain>
    </source>
</reference>
<feature type="domain" description="HTH tetR-type" evidence="3">
    <location>
        <begin position="8"/>
        <end position="68"/>
    </location>
</feature>
<dbReference type="PROSITE" id="PS50977">
    <property type="entry name" value="HTH_TETR_2"/>
    <property type="match status" value="1"/>
</dbReference>
<dbReference type="EMBL" id="JACCKS010000007">
    <property type="protein sequence ID" value="NZA38045.1"/>
    <property type="molecule type" value="Genomic_DNA"/>
</dbReference>
<feature type="DNA-binding region" description="H-T-H motif" evidence="2">
    <location>
        <begin position="31"/>
        <end position="50"/>
    </location>
</feature>
<comment type="caution">
    <text evidence="4">The sequence shown here is derived from an EMBL/GenBank/DDBJ whole genome shotgun (WGS) entry which is preliminary data.</text>
</comment>
<dbReference type="PRINTS" id="PR00455">
    <property type="entry name" value="HTHTETR"/>
</dbReference>
<sequence>MKTYPAGDLTKEKIYEASKEIFFRDGYKKASMKEVSEKAGIKQSVFYYHYKNKSDLAKKLYSEFGTAHATAITEWIIQNKYSNDIIITNCICSALLIINSVTVPNIGRFWSEMYTDNLTADIPFHRHFHELIFKKRFSDFTEIDFEIFLIEAAAMNCALILSFLDGRLSIKPEELARFKIQNTLKELSFTKQERDEMVKEIIEIASQIPVVCGKNFEIRIGPKHVF</sequence>
<proteinExistence type="predicted"/>
<dbReference type="SUPFAM" id="SSF46689">
    <property type="entry name" value="Homeodomain-like"/>
    <property type="match status" value="1"/>
</dbReference>
<dbReference type="GO" id="GO:0003677">
    <property type="term" value="F:DNA binding"/>
    <property type="evidence" value="ECO:0007669"/>
    <property type="project" value="UniProtKB-UniRule"/>
</dbReference>
<evidence type="ECO:0000313" key="4">
    <source>
        <dbReference type="EMBL" id="NZA38045.1"/>
    </source>
</evidence>
<evidence type="ECO:0000259" key="3">
    <source>
        <dbReference type="PROSITE" id="PS50977"/>
    </source>
</evidence>
<evidence type="ECO:0000256" key="1">
    <source>
        <dbReference type="ARBA" id="ARBA00023125"/>
    </source>
</evidence>
<organism evidence="4 5">
    <name type="scientific">Eubacterium callanderi</name>
    <dbReference type="NCBI Taxonomy" id="53442"/>
    <lineage>
        <taxon>Bacteria</taxon>
        <taxon>Bacillati</taxon>
        <taxon>Bacillota</taxon>
        <taxon>Clostridia</taxon>
        <taxon>Eubacteriales</taxon>
        <taxon>Eubacteriaceae</taxon>
        <taxon>Eubacterium</taxon>
    </lineage>
</organism>
<dbReference type="PANTHER" id="PTHR43479">
    <property type="entry name" value="ACREF/ENVCD OPERON REPRESSOR-RELATED"/>
    <property type="match status" value="1"/>
</dbReference>
<evidence type="ECO:0000256" key="2">
    <source>
        <dbReference type="PROSITE-ProRule" id="PRU00335"/>
    </source>
</evidence>
<dbReference type="InterPro" id="IPR001647">
    <property type="entry name" value="HTH_TetR"/>
</dbReference>
<protein>
    <submittedName>
        <fullName evidence="4">TetR/AcrR family transcriptional regulator</fullName>
    </submittedName>
</protein>